<name>A0AA40CZC2_9PEZI</name>
<dbReference type="PRINTS" id="PR00190">
    <property type="entry name" value="ACTIN"/>
</dbReference>
<dbReference type="InterPro" id="IPR004000">
    <property type="entry name" value="Actin"/>
</dbReference>
<dbReference type="SUPFAM" id="SSF53067">
    <property type="entry name" value="Actin-like ATPase domain"/>
    <property type="match status" value="2"/>
</dbReference>
<dbReference type="FunFam" id="3.30.420.40:FF:000058">
    <property type="entry name" value="Putative actin-related protein 5"/>
    <property type="match status" value="1"/>
</dbReference>
<reference evidence="2" key="1">
    <citation type="submission" date="2023-06" db="EMBL/GenBank/DDBJ databases">
        <title>Genome-scale phylogeny and comparative genomics of the fungal order Sordariales.</title>
        <authorList>
            <consortium name="Lawrence Berkeley National Laboratory"/>
            <person name="Hensen N."/>
            <person name="Bonometti L."/>
            <person name="Westerberg I."/>
            <person name="Brannstrom I.O."/>
            <person name="Guillou S."/>
            <person name="Cros-Aarteil S."/>
            <person name="Calhoun S."/>
            <person name="Haridas S."/>
            <person name="Kuo A."/>
            <person name="Mondo S."/>
            <person name="Pangilinan J."/>
            <person name="Riley R."/>
            <person name="Labutti K."/>
            <person name="Andreopoulos B."/>
            <person name="Lipzen A."/>
            <person name="Chen C."/>
            <person name="Yanf M."/>
            <person name="Daum C."/>
            <person name="Ng V."/>
            <person name="Clum A."/>
            <person name="Steindorff A."/>
            <person name="Ohm R."/>
            <person name="Martin F."/>
            <person name="Silar P."/>
            <person name="Natvig D."/>
            <person name="Lalanne C."/>
            <person name="Gautier V."/>
            <person name="Ament-Velasquez S.L."/>
            <person name="Kruys A."/>
            <person name="Hutchinson M.I."/>
            <person name="Powell A.J."/>
            <person name="Barry K."/>
            <person name="Miller A.N."/>
            <person name="Grigoriev I.V."/>
            <person name="Debuchy R."/>
            <person name="Gladieux P."/>
            <person name="Thoren M.H."/>
            <person name="Johannesson H."/>
        </authorList>
    </citation>
    <scope>NUCLEOTIDE SEQUENCE</scope>
    <source>
        <strain evidence="2">SMH2532-1</strain>
    </source>
</reference>
<dbReference type="PROSITE" id="PS00432">
    <property type="entry name" value="ACTINS_2"/>
    <property type="match status" value="1"/>
</dbReference>
<dbReference type="Gene3D" id="3.30.420.40">
    <property type="match status" value="2"/>
</dbReference>
<dbReference type="EMBL" id="JAULSV010000001">
    <property type="protein sequence ID" value="KAK0654788.1"/>
    <property type="molecule type" value="Genomic_DNA"/>
</dbReference>
<keyword evidence="3" id="KW-1185">Reference proteome</keyword>
<dbReference type="AlphaFoldDB" id="A0AA40CZC2"/>
<accession>A0AA40CZC2</accession>
<evidence type="ECO:0000313" key="3">
    <source>
        <dbReference type="Proteomes" id="UP001174936"/>
    </source>
</evidence>
<protein>
    <submittedName>
        <fullName evidence="2">Actin family</fullName>
    </submittedName>
</protein>
<gene>
    <name evidence="2" type="ORF">B0T16DRAFT_395679</name>
</gene>
<comment type="caution">
    <text evidence="2">The sequence shown here is derived from an EMBL/GenBank/DDBJ whole genome shotgun (WGS) entry which is preliminary data.</text>
</comment>
<evidence type="ECO:0000256" key="1">
    <source>
        <dbReference type="RuleBase" id="RU000487"/>
    </source>
</evidence>
<evidence type="ECO:0000313" key="2">
    <source>
        <dbReference type="EMBL" id="KAK0654788.1"/>
    </source>
</evidence>
<sequence length="355" mass="38936">MDSPISQAVLVFDNGSSKIRAGYAGEEEPRVRRHNPVYSDASSLERHPIEDGLVTDWDAFENIWRDIFDKQFDLSTSACPVVMSERPLTPKPHRRKMAELLFESFQTPAVHLASASALSMYSAGRTTAMVILSGESSTFITPHYEGFPLPHATAHLPFGGGTVTSALQAVLSSPSHPLSLSTARAIKHRCCYAPVKGYLAEVARTRYSNAPLDWPRARAESPEYTLPDGHTVSLETEAFSAPEFAMSLDTWAPTVRSSTSKCVLDIRRDLNANIILSGGGTLLPGLGDRIANDLIASETRGSWARYRVVAPAEWDLSTWIGGSVLGSLSTMEEMWVTKQDYEEVGAEVVAWRCLF</sequence>
<dbReference type="SMART" id="SM00268">
    <property type="entry name" value="ACTIN"/>
    <property type="match status" value="1"/>
</dbReference>
<dbReference type="InterPro" id="IPR004001">
    <property type="entry name" value="Actin_CS"/>
</dbReference>
<proteinExistence type="inferred from homology"/>
<dbReference type="Pfam" id="PF00022">
    <property type="entry name" value="Actin"/>
    <property type="match status" value="1"/>
</dbReference>
<comment type="similarity">
    <text evidence="1">Belongs to the actin family.</text>
</comment>
<dbReference type="InterPro" id="IPR043129">
    <property type="entry name" value="ATPase_NBD"/>
</dbReference>
<dbReference type="Proteomes" id="UP001174936">
    <property type="component" value="Unassembled WGS sequence"/>
</dbReference>
<organism evidence="2 3">
    <name type="scientific">Cercophora newfieldiana</name>
    <dbReference type="NCBI Taxonomy" id="92897"/>
    <lineage>
        <taxon>Eukaryota</taxon>
        <taxon>Fungi</taxon>
        <taxon>Dikarya</taxon>
        <taxon>Ascomycota</taxon>
        <taxon>Pezizomycotina</taxon>
        <taxon>Sordariomycetes</taxon>
        <taxon>Sordariomycetidae</taxon>
        <taxon>Sordariales</taxon>
        <taxon>Lasiosphaeriaceae</taxon>
        <taxon>Cercophora</taxon>
    </lineage>
</organism>
<dbReference type="PANTHER" id="PTHR11937">
    <property type="entry name" value="ACTIN"/>
    <property type="match status" value="1"/>
</dbReference>
<dbReference type="Gene3D" id="3.90.640.10">
    <property type="entry name" value="Actin, Chain A, domain 4"/>
    <property type="match status" value="1"/>
</dbReference>